<feature type="non-terminal residue" evidence="2">
    <location>
        <position position="1"/>
    </location>
</feature>
<proteinExistence type="predicted"/>
<dbReference type="GO" id="GO:0051959">
    <property type="term" value="F:dynein light intermediate chain binding"/>
    <property type="evidence" value="ECO:0007669"/>
    <property type="project" value="InterPro"/>
</dbReference>
<dbReference type="Pfam" id="PF17852">
    <property type="entry name" value="Dynein_AAA_lid"/>
    <property type="match status" value="1"/>
</dbReference>
<reference evidence="2" key="1">
    <citation type="submission" date="2021-06" db="EMBL/GenBank/DDBJ databases">
        <authorList>
            <person name="Hodson N. C."/>
            <person name="Mongue J. A."/>
            <person name="Jaron S. K."/>
        </authorList>
    </citation>
    <scope>NUCLEOTIDE SEQUENCE</scope>
</reference>
<dbReference type="PANTHER" id="PTHR45703">
    <property type="entry name" value="DYNEIN HEAVY CHAIN"/>
    <property type="match status" value="1"/>
</dbReference>
<sequence length="351" mass="40434">DGVLANAFRSMASNTSLDRKWIVFDGPVDAIWIENMNTVLDDNKKLCLMSGEIIQMTPQMNMLFEPADLEQASPATVSRCGMIYMEPRQLSWIPLKDSYLESLPSSITEDQMEILLEIFDWLLPPCFEFIRNECKRFVITSELHLFKSISRIYSCMLRGPKGNEDQGPQSTVWLQISFLFSIIWGMASTLIQDSRAKFDTFYRQLIIGNNKNYPRPKNFKLTKNQLFSDKGSCFDYVCDKRNNQWQLWLNAIDREHASISPYAKVNDLIIPTDETSRQTYFLRMFTNNDIPFMFVGPTGTGKSAITNNFIMSAPRDRFVANVINFSARTTANQTQDIVMSKLDRRKKGLYG</sequence>
<name>A0A8J2L087_9HEXA</name>
<feature type="non-terminal residue" evidence="2">
    <location>
        <position position="351"/>
    </location>
</feature>
<keyword evidence="3" id="KW-1185">Reference proteome</keyword>
<dbReference type="OrthoDB" id="447173at2759"/>
<gene>
    <name evidence="2" type="ORF">AFUS01_LOCUS23510</name>
</gene>
<evidence type="ECO:0000259" key="1">
    <source>
        <dbReference type="Pfam" id="PF17852"/>
    </source>
</evidence>
<dbReference type="GO" id="GO:0030286">
    <property type="term" value="C:dynein complex"/>
    <property type="evidence" value="ECO:0007669"/>
    <property type="project" value="InterPro"/>
</dbReference>
<dbReference type="PANTHER" id="PTHR45703:SF1">
    <property type="entry name" value="DYNEINS HEAVY CHAIN"/>
    <property type="match status" value="1"/>
</dbReference>
<dbReference type="InterPro" id="IPR026983">
    <property type="entry name" value="DHC"/>
</dbReference>
<organism evidence="2 3">
    <name type="scientific">Allacma fusca</name>
    <dbReference type="NCBI Taxonomy" id="39272"/>
    <lineage>
        <taxon>Eukaryota</taxon>
        <taxon>Metazoa</taxon>
        <taxon>Ecdysozoa</taxon>
        <taxon>Arthropoda</taxon>
        <taxon>Hexapoda</taxon>
        <taxon>Collembola</taxon>
        <taxon>Symphypleona</taxon>
        <taxon>Sminthuridae</taxon>
        <taxon>Allacma</taxon>
    </lineage>
</organism>
<dbReference type="InterPro" id="IPR041466">
    <property type="entry name" value="Dynein_AAA5_ext"/>
</dbReference>
<dbReference type="GO" id="GO:0007018">
    <property type="term" value="P:microtubule-based movement"/>
    <property type="evidence" value="ECO:0007669"/>
    <property type="project" value="InterPro"/>
</dbReference>
<comment type="caution">
    <text evidence="2">The sequence shown here is derived from an EMBL/GenBank/DDBJ whole genome shotgun (WGS) entry which is preliminary data.</text>
</comment>
<dbReference type="GO" id="GO:0045505">
    <property type="term" value="F:dynein intermediate chain binding"/>
    <property type="evidence" value="ECO:0007669"/>
    <property type="project" value="InterPro"/>
</dbReference>
<dbReference type="Proteomes" id="UP000708208">
    <property type="component" value="Unassembled WGS sequence"/>
</dbReference>
<evidence type="ECO:0000313" key="3">
    <source>
        <dbReference type="Proteomes" id="UP000708208"/>
    </source>
</evidence>
<accession>A0A8J2L087</accession>
<protein>
    <recommendedName>
        <fullName evidence="1">Dynein heavy chain AAA 5 extension domain-containing protein</fullName>
    </recommendedName>
</protein>
<evidence type="ECO:0000313" key="2">
    <source>
        <dbReference type="EMBL" id="CAG7784849.1"/>
    </source>
</evidence>
<feature type="domain" description="Dynein heavy chain AAA 5 extension" evidence="1">
    <location>
        <begin position="116"/>
        <end position="249"/>
    </location>
</feature>
<dbReference type="Pfam" id="PF12775">
    <property type="entry name" value="AAA_7"/>
    <property type="match status" value="1"/>
</dbReference>
<dbReference type="AlphaFoldDB" id="A0A8J2L087"/>
<dbReference type="EMBL" id="CAJVCH010284475">
    <property type="protein sequence ID" value="CAG7784849.1"/>
    <property type="molecule type" value="Genomic_DNA"/>
</dbReference>